<feature type="domain" description="Peptidase M14" evidence="18">
    <location>
        <begin position="190"/>
        <end position="509"/>
    </location>
</feature>
<evidence type="ECO:0000256" key="4">
    <source>
        <dbReference type="ARBA" id="ARBA00005988"/>
    </source>
</evidence>
<dbReference type="Proteomes" id="UP000078237">
    <property type="component" value="Unassembled WGS sequence"/>
</dbReference>
<dbReference type="GO" id="GO:0071555">
    <property type="term" value="P:cell wall organization"/>
    <property type="evidence" value="ECO:0007669"/>
    <property type="project" value="UniProtKB-KW"/>
</dbReference>
<evidence type="ECO:0000313" key="19">
    <source>
        <dbReference type="EMBL" id="KXX81739.1"/>
    </source>
</evidence>
<organism evidence="19 20">
    <name type="scientific">Madurella mycetomatis</name>
    <dbReference type="NCBI Taxonomy" id="100816"/>
    <lineage>
        <taxon>Eukaryota</taxon>
        <taxon>Fungi</taxon>
        <taxon>Dikarya</taxon>
        <taxon>Ascomycota</taxon>
        <taxon>Pezizomycotina</taxon>
        <taxon>Sordariomycetes</taxon>
        <taxon>Sordariomycetidae</taxon>
        <taxon>Sordariales</taxon>
        <taxon>Sordariales incertae sedis</taxon>
        <taxon>Madurella</taxon>
    </lineage>
</organism>
<keyword evidence="20" id="KW-1185">Reference proteome</keyword>
<gene>
    <name evidence="19" type="ORF">MMYC01_200700</name>
</gene>
<dbReference type="EMBL" id="LCTW02000028">
    <property type="protein sequence ID" value="KXX81739.1"/>
    <property type="molecule type" value="Genomic_DNA"/>
</dbReference>
<accession>A0A175WE12</accession>
<dbReference type="OrthoDB" id="3626597at2759"/>
<dbReference type="GO" id="GO:0005576">
    <property type="term" value="C:extracellular region"/>
    <property type="evidence" value="ECO:0007669"/>
    <property type="project" value="UniProtKB-SubCell"/>
</dbReference>
<feature type="region of interest" description="Disordered" evidence="16">
    <location>
        <begin position="519"/>
        <end position="538"/>
    </location>
</feature>
<evidence type="ECO:0000256" key="8">
    <source>
        <dbReference type="ARBA" id="ARBA00022729"/>
    </source>
</evidence>
<dbReference type="SUPFAM" id="SSF53187">
    <property type="entry name" value="Zn-dependent exopeptidases"/>
    <property type="match status" value="1"/>
</dbReference>
<evidence type="ECO:0000256" key="12">
    <source>
        <dbReference type="ARBA" id="ARBA00025210"/>
    </source>
</evidence>
<keyword evidence="5" id="KW-0964">Secreted</keyword>
<comment type="subcellular location">
    <subcellularLocation>
        <location evidence="3">Secreted</location>
    </subcellularLocation>
    <subcellularLocation>
        <location evidence="2">Vacuole</location>
    </subcellularLocation>
</comment>
<evidence type="ECO:0000313" key="20">
    <source>
        <dbReference type="Proteomes" id="UP000078237"/>
    </source>
</evidence>
<dbReference type="AlphaFoldDB" id="A0A175WE12"/>
<dbReference type="PANTHER" id="PTHR11705:SF147">
    <property type="entry name" value="INACTIVE METALLOCARBOXYPEPTIDASE ECM14"/>
    <property type="match status" value="1"/>
</dbReference>
<dbReference type="GO" id="GO:0004181">
    <property type="term" value="F:metallocarboxypeptidase activity"/>
    <property type="evidence" value="ECO:0007669"/>
    <property type="project" value="InterPro"/>
</dbReference>
<evidence type="ECO:0000256" key="7">
    <source>
        <dbReference type="ARBA" id="ARBA00022723"/>
    </source>
</evidence>
<evidence type="ECO:0000256" key="3">
    <source>
        <dbReference type="ARBA" id="ARBA00004613"/>
    </source>
</evidence>
<reference evidence="19 20" key="1">
    <citation type="journal article" date="2016" name="Genome Announc.">
        <title>Genome Sequence of Madurella mycetomatis mm55, Isolated from a Human Mycetoma Case in Sudan.</title>
        <authorList>
            <person name="Smit S."/>
            <person name="Derks M.F."/>
            <person name="Bervoets S."/>
            <person name="Fahal A."/>
            <person name="van Leeuwen W."/>
            <person name="van Belkum A."/>
            <person name="van de Sande W.W."/>
        </authorList>
    </citation>
    <scope>NUCLEOTIDE SEQUENCE [LARGE SCALE GENOMIC DNA]</scope>
    <source>
        <strain evidence="20">mm55</strain>
    </source>
</reference>
<dbReference type="VEuPathDB" id="FungiDB:MMYC01_200700"/>
<evidence type="ECO:0000256" key="2">
    <source>
        <dbReference type="ARBA" id="ARBA00004116"/>
    </source>
</evidence>
<evidence type="ECO:0000256" key="16">
    <source>
        <dbReference type="SAM" id="MobiDB-lite"/>
    </source>
</evidence>
<comment type="caution">
    <text evidence="19">The sequence shown here is derived from an EMBL/GenBank/DDBJ whole genome shotgun (WGS) entry which is preliminary data.</text>
</comment>
<evidence type="ECO:0000256" key="9">
    <source>
        <dbReference type="ARBA" id="ARBA00022833"/>
    </source>
</evidence>
<evidence type="ECO:0000256" key="15">
    <source>
        <dbReference type="PROSITE-ProRule" id="PRU01379"/>
    </source>
</evidence>
<dbReference type="PROSITE" id="PS52035">
    <property type="entry name" value="PEPTIDASE_M14"/>
    <property type="match status" value="1"/>
</dbReference>
<dbReference type="PRINTS" id="PR00765">
    <property type="entry name" value="CRBOXYPTASEA"/>
</dbReference>
<dbReference type="GO" id="GO:0008270">
    <property type="term" value="F:zinc ion binding"/>
    <property type="evidence" value="ECO:0007669"/>
    <property type="project" value="InterPro"/>
</dbReference>
<dbReference type="Gene3D" id="3.40.630.10">
    <property type="entry name" value="Zn peptidases"/>
    <property type="match status" value="1"/>
</dbReference>
<keyword evidence="7" id="KW-0479">Metal-binding</keyword>
<comment type="cofactor">
    <cofactor evidence="1">
        <name>Zn(2+)</name>
        <dbReference type="ChEBI" id="CHEBI:29105"/>
    </cofactor>
</comment>
<evidence type="ECO:0000256" key="6">
    <source>
        <dbReference type="ARBA" id="ARBA00022554"/>
    </source>
</evidence>
<feature type="chain" id="PRO_5008043938" description="Inactive metallocarboxypeptidase ECM14" evidence="17">
    <location>
        <begin position="27"/>
        <end position="538"/>
    </location>
</feature>
<keyword evidence="8 17" id="KW-0732">Signal</keyword>
<evidence type="ECO:0000256" key="11">
    <source>
        <dbReference type="ARBA" id="ARBA00023316"/>
    </source>
</evidence>
<evidence type="ECO:0000256" key="13">
    <source>
        <dbReference type="ARBA" id="ARBA00026187"/>
    </source>
</evidence>
<dbReference type="PANTHER" id="PTHR11705">
    <property type="entry name" value="PROTEASE FAMILY M14 CARBOXYPEPTIDASE A,B"/>
    <property type="match status" value="1"/>
</dbReference>
<protein>
    <recommendedName>
        <fullName evidence="13">Inactive metallocarboxypeptidase ECM14</fullName>
    </recommendedName>
    <alternativeName>
        <fullName evidence="14">Inactive metallocarboxypeptidase ecm14</fullName>
    </alternativeName>
</protein>
<evidence type="ECO:0000256" key="5">
    <source>
        <dbReference type="ARBA" id="ARBA00022525"/>
    </source>
</evidence>
<comment type="caution">
    <text evidence="15">Lacks conserved residue(s) required for the propagation of feature annotation.</text>
</comment>
<dbReference type="GO" id="GO:0005773">
    <property type="term" value="C:vacuole"/>
    <property type="evidence" value="ECO:0007669"/>
    <property type="project" value="UniProtKB-SubCell"/>
</dbReference>
<dbReference type="SMART" id="SM00631">
    <property type="entry name" value="Zn_pept"/>
    <property type="match status" value="1"/>
</dbReference>
<proteinExistence type="inferred from homology"/>
<dbReference type="GO" id="GO:0006508">
    <property type="term" value="P:proteolysis"/>
    <property type="evidence" value="ECO:0007669"/>
    <property type="project" value="InterPro"/>
</dbReference>
<name>A0A175WE12_9PEZI</name>
<comment type="function">
    <text evidence="12">Inactive carboxypeptidase that may play a role in cell wall organization and biogenesis.</text>
</comment>
<keyword evidence="10" id="KW-1015">Disulfide bond</keyword>
<keyword evidence="11" id="KW-0961">Cell wall biogenesis/degradation</keyword>
<dbReference type="InterPro" id="IPR000834">
    <property type="entry name" value="Peptidase_M14"/>
</dbReference>
<keyword evidence="9" id="KW-0862">Zinc</keyword>
<evidence type="ECO:0000259" key="18">
    <source>
        <dbReference type="PROSITE" id="PS52035"/>
    </source>
</evidence>
<evidence type="ECO:0000256" key="17">
    <source>
        <dbReference type="SAM" id="SignalP"/>
    </source>
</evidence>
<feature type="compositionally biased region" description="Basic and acidic residues" evidence="16">
    <location>
        <begin position="525"/>
        <end position="538"/>
    </location>
</feature>
<evidence type="ECO:0000256" key="1">
    <source>
        <dbReference type="ARBA" id="ARBA00001947"/>
    </source>
</evidence>
<dbReference type="FunFam" id="3.40.630.10:FF:000060">
    <property type="entry name" value="Putative metallocarboxypeptidase ecm14"/>
    <property type="match status" value="1"/>
</dbReference>
<dbReference type="CDD" id="cd03860">
    <property type="entry name" value="M14_CP_A-B_like"/>
    <property type="match status" value="1"/>
</dbReference>
<evidence type="ECO:0000256" key="14">
    <source>
        <dbReference type="ARBA" id="ARBA00026213"/>
    </source>
</evidence>
<sequence length="538" mass="60256">MRLPTWKLAALSVAVVLVFVLPAVDAAQLQPSLEGDGRPDCSSHAYPFLIWLRDSVVEVIFGKPSTRAKSSRPDAVLQSLYRNDVVIRFNVTASEEESALAMAAQQMFLDVWAFTPEYVDVRVNKDDVASLLTLLPNSLQPSVLIPDVAAAVWRTYPSTAVEKSEFESSMADPAKTRTSLDGVGNVFFSNYQTLPVIASWMRLLEAMFPSITQMISIGKSYEGRDIYAMRVSAQSDDGQTKAPRQTILVTGGLHGREWISTSTVNYLLWSVITLYEKETMITRLLQRFDVVFIPSLNPDGYEYTWQTNRLWRKSRQQTKLRFCRGLDLDHAFGYAWDAVQDQADPCSESYGGEQPFQAVEASELAKWAKNETESGAKFVAFLDLHSYAQQVLFPYAYTCSVDPPNLENLEELAIGLAKAIRLSSGETYSVMSACEGAVARTDNAGDVLPRIEAGGGSAIDWFYHELRTRYSYQIKLRDTGSYGFLLPSENIVPTGEETLNALKYLGDYLLGNNGIEEYSSQPSPDEWRELKRRKEWEG</sequence>
<comment type="similarity">
    <text evidence="4 15">Belongs to the peptidase M14 family.</text>
</comment>
<dbReference type="Pfam" id="PF00246">
    <property type="entry name" value="Peptidase_M14"/>
    <property type="match status" value="1"/>
</dbReference>
<evidence type="ECO:0000256" key="10">
    <source>
        <dbReference type="ARBA" id="ARBA00023157"/>
    </source>
</evidence>
<feature type="signal peptide" evidence="17">
    <location>
        <begin position="1"/>
        <end position="26"/>
    </location>
</feature>
<keyword evidence="6" id="KW-0926">Vacuole</keyword>
<dbReference type="STRING" id="100816.A0A175WE12"/>